<gene>
    <name evidence="3" type="ORF">KCG35_15855</name>
</gene>
<dbReference type="EMBL" id="JAGSOY010000040">
    <property type="protein sequence ID" value="MBU2712543.1"/>
    <property type="molecule type" value="Genomic_DNA"/>
</dbReference>
<dbReference type="Pfam" id="PF24346">
    <property type="entry name" value="DUF7507"/>
    <property type="match status" value="1"/>
</dbReference>
<evidence type="ECO:0000256" key="1">
    <source>
        <dbReference type="SAM" id="MobiDB-lite"/>
    </source>
</evidence>
<dbReference type="Proteomes" id="UP000690515">
    <property type="component" value="Unassembled WGS sequence"/>
</dbReference>
<protein>
    <recommendedName>
        <fullName evidence="2">DUF7507 domain-containing protein</fullName>
    </recommendedName>
</protein>
<name>A0ABS5ZFB3_9GAMM</name>
<sequence>MSLKNILLRPFFTPNLSLFDKNTVIFLCCLFVASSSMTVFALDTEEAFCIEETAGFSVQCSANDVRVAGVATNPDGTPQLQILDDGCAYQGDTVSFTATFKVEASAKERHDIGIYFVSDGDPNNDGAQSGRCSISTLPYQPNPPWLDLDGTNDPFPGTTDPSGIQDTCGDIDKPDHNPLYPTITLTAVCIDPDKDGKLNLPYCTSWRQAGANELCVKPTDAFPGSPSKCKCDETFNIPIDVPPAELLVNKTVNPAELKEPGGEVTFTVAVTNVGIDPNNDVTLNSLVDDIYGDITQSGHDNITNTTCSTPQTIPSDDRNPGGIDTYSCQFTALIAGNAGMVETDTVTAQGTDDNGNSLSGQSSATVTLLDELPEIVVSKLVSPSELIEPGGNVTFTVSVNNASSASSDPVTLSELVDNIYGNLNGLGTCSTPQTIQPGAIYTCSFTMHVTGNAGDAETDTVTASGSDDDGNAVAASDSATVVIQNVPSAISLVKTANPDQVYEPGGKVTYTYIVSNDSSVDSVTINSLTDNLLGGLNGQGTCSLPQTLAAGASYTCLVTSVVSGNGHDSVTNVAEAKGIDDDGEAVSAMDDATVNISNVPPAASLSKVVSSALVTYTVTISNDSDAEPLTVNSLIDDKFGDITQIQGSIKNTSCIVPQQLQPATRPGDSYSCTFDAQVNTVPHTNTVEGSVVDDDGSAPVKPTSSATISWE</sequence>
<dbReference type="RefSeq" id="WP_215820770.1">
    <property type="nucleotide sequence ID" value="NZ_JAGSOY010000040.1"/>
</dbReference>
<reference evidence="3 4" key="1">
    <citation type="submission" date="2021-04" db="EMBL/GenBank/DDBJ databases">
        <authorList>
            <person name="Pira H."/>
            <person name="Risdian C."/>
            <person name="Wink J."/>
        </authorList>
    </citation>
    <scope>NUCLEOTIDE SEQUENCE [LARGE SCALE GENOMIC DNA]</scope>
    <source>
        <strain evidence="3 4">WH53</strain>
    </source>
</reference>
<organism evidence="3 4">
    <name type="scientific">Zooshikella harenae</name>
    <dbReference type="NCBI Taxonomy" id="2827238"/>
    <lineage>
        <taxon>Bacteria</taxon>
        <taxon>Pseudomonadati</taxon>
        <taxon>Pseudomonadota</taxon>
        <taxon>Gammaproteobacteria</taxon>
        <taxon>Oceanospirillales</taxon>
        <taxon>Zooshikellaceae</taxon>
        <taxon>Zooshikella</taxon>
    </lineage>
</organism>
<feature type="region of interest" description="Disordered" evidence="1">
    <location>
        <begin position="687"/>
        <end position="711"/>
    </location>
</feature>
<evidence type="ECO:0000313" key="4">
    <source>
        <dbReference type="Proteomes" id="UP000690515"/>
    </source>
</evidence>
<dbReference type="InterPro" id="IPR055354">
    <property type="entry name" value="DUF7507"/>
</dbReference>
<dbReference type="InterPro" id="IPR013783">
    <property type="entry name" value="Ig-like_fold"/>
</dbReference>
<evidence type="ECO:0000313" key="3">
    <source>
        <dbReference type="EMBL" id="MBU2712543.1"/>
    </source>
</evidence>
<dbReference type="Gene3D" id="2.60.40.10">
    <property type="entry name" value="Immunoglobulins"/>
    <property type="match status" value="1"/>
</dbReference>
<comment type="caution">
    <text evidence="3">The sequence shown here is derived from an EMBL/GenBank/DDBJ whole genome shotgun (WGS) entry which is preliminary data.</text>
</comment>
<accession>A0ABS5ZFB3</accession>
<evidence type="ECO:0000259" key="2">
    <source>
        <dbReference type="Pfam" id="PF24346"/>
    </source>
</evidence>
<proteinExistence type="predicted"/>
<feature type="compositionally biased region" description="Polar residues" evidence="1">
    <location>
        <begin position="702"/>
        <end position="711"/>
    </location>
</feature>
<keyword evidence="4" id="KW-1185">Reference proteome</keyword>
<feature type="domain" description="DUF7507" evidence="2">
    <location>
        <begin position="489"/>
        <end position="587"/>
    </location>
</feature>